<dbReference type="EMBL" id="CAJNBJ010000001">
    <property type="protein sequence ID" value="CAE6703553.1"/>
    <property type="molecule type" value="Genomic_DNA"/>
</dbReference>
<name>A0ABM8QLC3_9BACT</name>
<feature type="compositionally biased region" description="Basic residues" evidence="1">
    <location>
        <begin position="212"/>
        <end position="221"/>
    </location>
</feature>
<dbReference type="SUPFAM" id="SSF160904">
    <property type="entry name" value="Jann2411-like"/>
    <property type="match status" value="1"/>
</dbReference>
<feature type="compositionally biased region" description="Basic and acidic residues" evidence="1">
    <location>
        <begin position="201"/>
        <end position="211"/>
    </location>
</feature>
<dbReference type="RefSeq" id="WP_213040678.1">
    <property type="nucleotide sequence ID" value="NZ_CAJNBJ010000001.1"/>
</dbReference>
<evidence type="ECO:0000256" key="1">
    <source>
        <dbReference type="SAM" id="MobiDB-lite"/>
    </source>
</evidence>
<evidence type="ECO:0000313" key="3">
    <source>
        <dbReference type="Proteomes" id="UP000675880"/>
    </source>
</evidence>
<reference evidence="2 3" key="1">
    <citation type="submission" date="2021-02" db="EMBL/GenBank/DDBJ databases">
        <authorList>
            <person name="Han P."/>
        </authorList>
    </citation>
    <scope>NUCLEOTIDE SEQUENCE [LARGE SCALE GENOMIC DNA]</scope>
    <source>
        <strain evidence="2">Candidatus Nitrospira sp. ZN2</strain>
    </source>
</reference>
<comment type="caution">
    <text evidence="2">The sequence shown here is derived from an EMBL/GenBank/DDBJ whole genome shotgun (WGS) entry which is preliminary data.</text>
</comment>
<organism evidence="2 3">
    <name type="scientific">Nitrospira defluvii</name>
    <dbReference type="NCBI Taxonomy" id="330214"/>
    <lineage>
        <taxon>Bacteria</taxon>
        <taxon>Pseudomonadati</taxon>
        <taxon>Nitrospirota</taxon>
        <taxon>Nitrospiria</taxon>
        <taxon>Nitrospirales</taxon>
        <taxon>Nitrospiraceae</taxon>
        <taxon>Nitrospira</taxon>
    </lineage>
</organism>
<gene>
    <name evidence="2" type="ORF">NSPZN2_10856</name>
</gene>
<dbReference type="InterPro" id="IPR023286">
    <property type="entry name" value="ABATE_dom_sf"/>
</dbReference>
<feature type="region of interest" description="Disordered" evidence="1">
    <location>
        <begin position="201"/>
        <end position="221"/>
    </location>
</feature>
<protein>
    <recommendedName>
        <fullName evidence="4">Zinc finger CGNR domain-containing protein</fullName>
    </recommendedName>
</protein>
<sequence length="221" mass="25165">MSAQGHAEQDFQVEYEKAMERIQTMPDGAVGWVLRFLQTDLEALTPTEWTLVAFEVAAFVDETGERYGGMVAPESGWSVEGVPHAKNYQTIPSRKEALDIQAAVLEHLELYWHEGYTEFTFPQMTLVVVSPGEGSDEAGTVIVSAKRKAKEFEYRFIHLLAHTGDYIRRCPECATIFFAIRRDQLYCQPRCQNRVAARKWREAQKTGERKESRRGKKSGKG</sequence>
<accession>A0ABM8QLC3</accession>
<proteinExistence type="predicted"/>
<keyword evidence="3" id="KW-1185">Reference proteome</keyword>
<evidence type="ECO:0000313" key="2">
    <source>
        <dbReference type="EMBL" id="CAE6703553.1"/>
    </source>
</evidence>
<evidence type="ECO:0008006" key="4">
    <source>
        <dbReference type="Google" id="ProtNLM"/>
    </source>
</evidence>
<dbReference type="Proteomes" id="UP000675880">
    <property type="component" value="Unassembled WGS sequence"/>
</dbReference>